<evidence type="ECO:0000256" key="5">
    <source>
        <dbReference type="HAMAP-Rule" id="MF_01204"/>
    </source>
</evidence>
<keyword evidence="1 5" id="KW-0285">Flavoprotein</keyword>
<accession>A0A178MTS3</accession>
<dbReference type="SUPFAM" id="SSF55469">
    <property type="entry name" value="FMN-dependent nitroreductase-like"/>
    <property type="match status" value="1"/>
</dbReference>
<dbReference type="EC" id="1.-.-.-" evidence="5"/>
<dbReference type="OrthoDB" id="9784375at2"/>
<dbReference type="PANTHER" id="PTHR43543">
    <property type="entry name" value="MALONIC SEMIALDEHYDE REDUCTASE RUTE-RELATED"/>
    <property type="match status" value="1"/>
</dbReference>
<keyword evidence="8" id="KW-1185">Reference proteome</keyword>
<dbReference type="STRING" id="1437059.A6A05_10065"/>
<keyword evidence="3 5" id="KW-0521">NADP</keyword>
<keyword evidence="4 5" id="KW-0560">Oxidoreductase</keyword>
<dbReference type="GO" id="GO:0016491">
    <property type="term" value="F:oxidoreductase activity"/>
    <property type="evidence" value="ECO:0007669"/>
    <property type="project" value="UniProtKB-UniRule"/>
</dbReference>
<reference evidence="7 8" key="1">
    <citation type="submission" date="2016-04" db="EMBL/GenBank/DDBJ databases">
        <title>Draft genome sequence of freshwater magnetotactic bacteria Magnetospirillum marisnigri SP-1 and Magnetospirillum moscoviense BB-1.</title>
        <authorList>
            <person name="Koziaeva V."/>
            <person name="Dziuba M.V."/>
            <person name="Ivanov T.M."/>
            <person name="Kuznetsov B."/>
            <person name="Grouzdev D.S."/>
        </authorList>
    </citation>
    <scope>NUCLEOTIDE SEQUENCE [LARGE SCALE GENOMIC DNA]</scope>
    <source>
        <strain evidence="7 8">BB-1</strain>
    </source>
</reference>
<gene>
    <name evidence="7" type="ORF">A6A05_10065</name>
</gene>
<name>A0A178MTS3_9PROT</name>
<comment type="similarity">
    <text evidence="5">Belongs to the nitroreductase family. HadB/RutE subfamily.</text>
</comment>
<keyword evidence="5" id="KW-0520">NAD</keyword>
<dbReference type="AlphaFoldDB" id="A0A178MTS3"/>
<evidence type="ECO:0000313" key="8">
    <source>
        <dbReference type="Proteomes" id="UP000078543"/>
    </source>
</evidence>
<organism evidence="7 8">
    <name type="scientific">Magnetospirillum moscoviense</name>
    <dbReference type="NCBI Taxonomy" id="1437059"/>
    <lineage>
        <taxon>Bacteria</taxon>
        <taxon>Pseudomonadati</taxon>
        <taxon>Pseudomonadota</taxon>
        <taxon>Alphaproteobacteria</taxon>
        <taxon>Rhodospirillales</taxon>
        <taxon>Rhodospirillaceae</taxon>
        <taxon>Magnetospirillum</taxon>
    </lineage>
</organism>
<evidence type="ECO:0000259" key="6">
    <source>
        <dbReference type="Pfam" id="PF00881"/>
    </source>
</evidence>
<evidence type="ECO:0000313" key="7">
    <source>
        <dbReference type="EMBL" id="OAN53100.1"/>
    </source>
</evidence>
<dbReference type="RefSeq" id="WP_068498975.1">
    <property type="nucleotide sequence ID" value="NZ_LWQU01000126.1"/>
</dbReference>
<comment type="cofactor">
    <cofactor evidence="5">
        <name>FMN</name>
        <dbReference type="ChEBI" id="CHEBI:58210"/>
    </cofactor>
</comment>
<dbReference type="InterPro" id="IPR029479">
    <property type="entry name" value="Nitroreductase"/>
</dbReference>
<proteinExistence type="inferred from homology"/>
<sequence length="196" mass="21425">MTTPADTDLLNQMFLNGRTHNRWRDQAVTDDQLRRAWDLARMGPTSANCQPLRVVFVRSVAAKETLRPALAPGNLDKTMSAPVTAILAQDMAFYDKLPALFPHADAKSWFAGNDALIQATAFRNATLQAGYFILALRAVGLDCGPMSGFDNAQIDAAFLAGTTWRSNFLLNIGHGDPAGLYPRGPRLDFAEACRVE</sequence>
<dbReference type="InterPro" id="IPR000415">
    <property type="entry name" value="Nitroreductase-like"/>
</dbReference>
<evidence type="ECO:0000256" key="3">
    <source>
        <dbReference type="ARBA" id="ARBA00022857"/>
    </source>
</evidence>
<dbReference type="EMBL" id="LWQU01000126">
    <property type="protein sequence ID" value="OAN53100.1"/>
    <property type="molecule type" value="Genomic_DNA"/>
</dbReference>
<protein>
    <recommendedName>
        <fullName evidence="5">Putative NADH dehydrogenase/NAD(P)H nitroreductase A6A05_10065</fullName>
        <ecNumber evidence="5">1.-.-.-</ecNumber>
    </recommendedName>
</protein>
<dbReference type="InterPro" id="IPR050461">
    <property type="entry name" value="Nitroreductase_HadB/RutE"/>
</dbReference>
<dbReference type="Gene3D" id="3.40.109.10">
    <property type="entry name" value="NADH Oxidase"/>
    <property type="match status" value="1"/>
</dbReference>
<dbReference type="InterPro" id="IPR023936">
    <property type="entry name" value="RutE-like"/>
</dbReference>
<dbReference type="NCBIfam" id="NF003768">
    <property type="entry name" value="PRK05365.1"/>
    <property type="match status" value="1"/>
</dbReference>
<keyword evidence="2 5" id="KW-0288">FMN</keyword>
<feature type="domain" description="Nitroreductase" evidence="6">
    <location>
        <begin position="23"/>
        <end position="174"/>
    </location>
</feature>
<dbReference type="HAMAP" id="MF_01204">
    <property type="entry name" value="Oxidoreductase_RutE_HadB"/>
    <property type="match status" value="1"/>
</dbReference>
<comment type="caution">
    <text evidence="7">The sequence shown here is derived from an EMBL/GenBank/DDBJ whole genome shotgun (WGS) entry which is preliminary data.</text>
</comment>
<evidence type="ECO:0000256" key="2">
    <source>
        <dbReference type="ARBA" id="ARBA00022643"/>
    </source>
</evidence>
<dbReference type="Proteomes" id="UP000078543">
    <property type="component" value="Unassembled WGS sequence"/>
</dbReference>
<dbReference type="PANTHER" id="PTHR43543:SF1">
    <property type="entry name" value="MALONIC SEMIALDEHYDE REDUCTASE RUTE-RELATED"/>
    <property type="match status" value="1"/>
</dbReference>
<dbReference type="Pfam" id="PF00881">
    <property type="entry name" value="Nitroreductase"/>
    <property type="match status" value="1"/>
</dbReference>
<evidence type="ECO:0000256" key="4">
    <source>
        <dbReference type="ARBA" id="ARBA00023002"/>
    </source>
</evidence>
<dbReference type="CDD" id="cd02148">
    <property type="entry name" value="RutE-like"/>
    <property type="match status" value="1"/>
</dbReference>
<evidence type="ECO:0000256" key="1">
    <source>
        <dbReference type="ARBA" id="ARBA00022630"/>
    </source>
</evidence>